<keyword evidence="1" id="KW-0378">Hydrolase</keyword>
<name>A0A3M7SCM7_BRAPC</name>
<sequence>MVKKPKNDAINPRTDFSDNCVPDPHQCSLRTNKIKLEELPKDYENLINCCQRHKCRLDGYCKSSLAKNYGKCRFSFPFELESKTRIEFKETAKSVRAEIVLARNDPYLNMHNRLICHHWRGNVDMQVILDKSAAINYMVKYATKGEKAGQSLCKMFNDVIENSSQDDNPQTKI</sequence>
<gene>
    <name evidence="1" type="ORF">BpHYR1_035345</name>
</gene>
<comment type="caution">
    <text evidence="1">The sequence shown here is derived from an EMBL/GenBank/DDBJ whole genome shotgun (WGS) entry which is preliminary data.</text>
</comment>
<dbReference type="AlphaFoldDB" id="A0A3M7SCM7"/>
<keyword evidence="1" id="KW-0347">Helicase</keyword>
<reference evidence="1 2" key="1">
    <citation type="journal article" date="2018" name="Sci. Rep.">
        <title>Genomic signatures of local adaptation to the degree of environmental predictability in rotifers.</title>
        <authorList>
            <person name="Franch-Gras L."/>
            <person name="Hahn C."/>
            <person name="Garcia-Roger E.M."/>
            <person name="Carmona M.J."/>
            <person name="Serra M."/>
            <person name="Gomez A."/>
        </authorList>
    </citation>
    <scope>NUCLEOTIDE SEQUENCE [LARGE SCALE GENOMIC DNA]</scope>
    <source>
        <strain evidence="1">HYR1</strain>
    </source>
</reference>
<evidence type="ECO:0000313" key="2">
    <source>
        <dbReference type="Proteomes" id="UP000276133"/>
    </source>
</evidence>
<dbReference type="EMBL" id="REGN01001642">
    <property type="protein sequence ID" value="RNA33425.1"/>
    <property type="molecule type" value="Genomic_DNA"/>
</dbReference>
<organism evidence="1 2">
    <name type="scientific">Brachionus plicatilis</name>
    <name type="common">Marine rotifer</name>
    <name type="synonym">Brachionus muelleri</name>
    <dbReference type="NCBI Taxonomy" id="10195"/>
    <lineage>
        <taxon>Eukaryota</taxon>
        <taxon>Metazoa</taxon>
        <taxon>Spiralia</taxon>
        <taxon>Gnathifera</taxon>
        <taxon>Rotifera</taxon>
        <taxon>Eurotatoria</taxon>
        <taxon>Monogononta</taxon>
        <taxon>Pseudotrocha</taxon>
        <taxon>Ploima</taxon>
        <taxon>Brachionidae</taxon>
        <taxon>Brachionus</taxon>
    </lineage>
</organism>
<evidence type="ECO:0000313" key="1">
    <source>
        <dbReference type="EMBL" id="RNA33425.1"/>
    </source>
</evidence>
<keyword evidence="2" id="KW-1185">Reference proteome</keyword>
<dbReference type="OrthoDB" id="5969700at2759"/>
<keyword evidence="1" id="KW-0547">Nucleotide-binding</keyword>
<dbReference type="GO" id="GO:0004386">
    <property type="term" value="F:helicase activity"/>
    <property type="evidence" value="ECO:0007669"/>
    <property type="project" value="UniProtKB-KW"/>
</dbReference>
<proteinExistence type="predicted"/>
<protein>
    <submittedName>
        <fullName evidence="1">ATP-dependent DNA helicase PIF1</fullName>
    </submittedName>
</protein>
<dbReference type="Proteomes" id="UP000276133">
    <property type="component" value="Unassembled WGS sequence"/>
</dbReference>
<accession>A0A3M7SCM7</accession>
<keyword evidence="1" id="KW-0067">ATP-binding</keyword>